<comment type="similarity">
    <text evidence="1 5">Belongs to the glycosyl hydrolase 43 family.</text>
</comment>
<evidence type="ECO:0000313" key="7">
    <source>
        <dbReference type="EMBL" id="KAL2820623.1"/>
    </source>
</evidence>
<evidence type="ECO:0000256" key="4">
    <source>
        <dbReference type="ARBA" id="ARBA00023295"/>
    </source>
</evidence>
<dbReference type="PANTHER" id="PTHR42812:SF15">
    <property type="entry name" value="HYDROLASE, PUTATIVE (AFU_ORTHOLOGUE AFUA_2G00930)-RELATED"/>
    <property type="match status" value="1"/>
</dbReference>
<dbReference type="Pfam" id="PF17851">
    <property type="entry name" value="GH43_C2"/>
    <property type="match status" value="1"/>
</dbReference>
<accession>A0ABR4HYQ8</accession>
<dbReference type="Pfam" id="PF04616">
    <property type="entry name" value="Glyco_hydro_43"/>
    <property type="match status" value="1"/>
</dbReference>
<evidence type="ECO:0000256" key="2">
    <source>
        <dbReference type="ARBA" id="ARBA00022729"/>
    </source>
</evidence>
<dbReference type="SUPFAM" id="SSF49899">
    <property type="entry name" value="Concanavalin A-like lectins/glucanases"/>
    <property type="match status" value="1"/>
</dbReference>
<feature type="domain" description="Beta-xylosidase C-terminal Concanavalin A-like" evidence="6">
    <location>
        <begin position="308"/>
        <end position="520"/>
    </location>
</feature>
<dbReference type="CDD" id="cd09001">
    <property type="entry name" value="GH43_FsAxh1-like"/>
    <property type="match status" value="1"/>
</dbReference>
<dbReference type="InterPro" id="IPR013320">
    <property type="entry name" value="ConA-like_dom_sf"/>
</dbReference>
<dbReference type="EMBL" id="JBFXLT010000006">
    <property type="protein sequence ID" value="KAL2820623.1"/>
    <property type="molecule type" value="Genomic_DNA"/>
</dbReference>
<reference evidence="7 8" key="1">
    <citation type="submission" date="2024-07" db="EMBL/GenBank/DDBJ databases">
        <title>Section-level genome sequencing and comparative genomics of Aspergillus sections Usti and Cavernicolus.</title>
        <authorList>
            <consortium name="Lawrence Berkeley National Laboratory"/>
            <person name="Nybo J.L."/>
            <person name="Vesth T.C."/>
            <person name="Theobald S."/>
            <person name="Frisvad J.C."/>
            <person name="Larsen T.O."/>
            <person name="Kjaerboelling I."/>
            <person name="Rothschild-Mancinelli K."/>
            <person name="Lyhne E.K."/>
            <person name="Kogle M.E."/>
            <person name="Barry K."/>
            <person name="Clum A."/>
            <person name="Na H."/>
            <person name="Ledsgaard L."/>
            <person name="Lin J."/>
            <person name="Lipzen A."/>
            <person name="Kuo A."/>
            <person name="Riley R."/>
            <person name="Mondo S."/>
            <person name="Labutti K."/>
            <person name="Haridas S."/>
            <person name="Pangalinan J."/>
            <person name="Salamov A.A."/>
            <person name="Simmons B.A."/>
            <person name="Magnuson J.K."/>
            <person name="Chen J."/>
            <person name="Drula E."/>
            <person name="Henrissat B."/>
            <person name="Wiebenga A."/>
            <person name="Lubbers R.J."/>
            <person name="Gomes A.C."/>
            <person name="Makela M.R."/>
            <person name="Stajich J."/>
            <person name="Grigoriev I.V."/>
            <person name="Mortensen U.H."/>
            <person name="De Vries R.P."/>
            <person name="Baker S.E."/>
            <person name="Andersen M.R."/>
        </authorList>
    </citation>
    <scope>NUCLEOTIDE SEQUENCE [LARGE SCALE GENOMIC DNA]</scope>
    <source>
        <strain evidence="7 8">CBS 588.65</strain>
    </source>
</reference>
<dbReference type="InterPro" id="IPR051795">
    <property type="entry name" value="Glycosyl_Hydrlase_43"/>
</dbReference>
<protein>
    <submittedName>
        <fullName evidence="7">Glycosyl hydrolase</fullName>
    </submittedName>
</protein>
<proteinExistence type="inferred from homology"/>
<dbReference type="Gene3D" id="2.60.120.200">
    <property type="match status" value="1"/>
</dbReference>
<dbReference type="Gene3D" id="2.115.10.20">
    <property type="entry name" value="Glycosyl hydrolase domain, family 43"/>
    <property type="match status" value="1"/>
</dbReference>
<evidence type="ECO:0000313" key="8">
    <source>
        <dbReference type="Proteomes" id="UP001610334"/>
    </source>
</evidence>
<keyword evidence="3 5" id="KW-0378">Hydrolase</keyword>
<name>A0ABR4HYQ8_9EURO</name>
<dbReference type="InterPro" id="IPR041542">
    <property type="entry name" value="GH43_C2"/>
</dbReference>
<keyword evidence="2" id="KW-0732">Signal</keyword>
<dbReference type="SUPFAM" id="SSF75005">
    <property type="entry name" value="Arabinanase/levansucrase/invertase"/>
    <property type="match status" value="1"/>
</dbReference>
<dbReference type="InterPro" id="IPR023296">
    <property type="entry name" value="Glyco_hydro_beta-prop_sf"/>
</dbReference>
<dbReference type="Proteomes" id="UP001610334">
    <property type="component" value="Unassembled WGS sequence"/>
</dbReference>
<dbReference type="GO" id="GO:0016787">
    <property type="term" value="F:hydrolase activity"/>
    <property type="evidence" value="ECO:0007669"/>
    <property type="project" value="UniProtKB-KW"/>
</dbReference>
<evidence type="ECO:0000256" key="3">
    <source>
        <dbReference type="ARBA" id="ARBA00022801"/>
    </source>
</evidence>
<evidence type="ECO:0000259" key="6">
    <source>
        <dbReference type="Pfam" id="PF17851"/>
    </source>
</evidence>
<organism evidence="7 8">
    <name type="scientific">Aspergillus granulosus</name>
    <dbReference type="NCBI Taxonomy" id="176169"/>
    <lineage>
        <taxon>Eukaryota</taxon>
        <taxon>Fungi</taxon>
        <taxon>Dikarya</taxon>
        <taxon>Ascomycota</taxon>
        <taxon>Pezizomycotina</taxon>
        <taxon>Eurotiomycetes</taxon>
        <taxon>Eurotiomycetidae</taxon>
        <taxon>Eurotiales</taxon>
        <taxon>Aspergillaceae</taxon>
        <taxon>Aspergillus</taxon>
        <taxon>Aspergillus subgen. Nidulantes</taxon>
    </lineage>
</organism>
<comment type="caution">
    <text evidence="7">The sequence shown here is derived from an EMBL/GenBank/DDBJ whole genome shotgun (WGS) entry which is preliminary data.</text>
</comment>
<dbReference type="PANTHER" id="PTHR42812">
    <property type="entry name" value="BETA-XYLOSIDASE"/>
    <property type="match status" value="1"/>
</dbReference>
<evidence type="ECO:0000256" key="5">
    <source>
        <dbReference type="RuleBase" id="RU361187"/>
    </source>
</evidence>
<sequence length="535" mass="59332">MSSTFTNPVLWEDLPDAEVLRVGETYYMSASSFHFSPGAPVLKSHNLVDWEYIGHSIPKLPPRDRFSLDGKRPIAYGKGVWASTLKFRESNGQFYFYSAIQGTDKTYIYTASSPGGVWTQHPPIERFYYDLGLLIDDDDSMYIAYGTKTIEVAKLDEDGMTEVTSKVVHTSEAYLEGARMYKIQGAYYIWLTKDWDTQTVLKSTAGPFGPYEERDVIKGMRSPLAGCGSPHQGALVDTPDGKWYYMAFSDAYPAGRVPVLAPVVFDSEGWPSVVADHPDAKGQWRLEYPHVVVPGGPDVESPAKVSKRYDFVQSSLEPCWEWNHNPDNSKWKLEGGQLILATATVTESLHLATNTLTLRTAGPGSIATFCIDASKAREGDRAGVSIFRDESAYIGIHKDAAENAMLVYVDGARVGPINAPVGWLNGRPVALDWECVSNGSVGAQVPLADHRVWLRIKVDMRATFVGEYQKAARNAVFEYSYDGKTFEQLGPAYTLTKSMAGFVGYRFGLFNFATQALGGEIRVSHCDFEIWDPRG</sequence>
<dbReference type="InterPro" id="IPR006710">
    <property type="entry name" value="Glyco_hydro_43"/>
</dbReference>
<gene>
    <name evidence="7" type="ORF">BJX63DRAFT_279496</name>
</gene>
<keyword evidence="8" id="KW-1185">Reference proteome</keyword>
<keyword evidence="4 5" id="KW-0326">Glycosidase</keyword>
<evidence type="ECO:0000256" key="1">
    <source>
        <dbReference type="ARBA" id="ARBA00009865"/>
    </source>
</evidence>